<reference evidence="1 2" key="1">
    <citation type="submission" date="2020-04" db="EMBL/GenBank/DDBJ databases">
        <authorList>
            <person name="Zheng R.K."/>
            <person name="Sun C.M."/>
        </authorList>
    </citation>
    <scope>NUCLEOTIDE SEQUENCE [LARGE SCALE GENOMIC DNA]</scope>
    <source>
        <strain evidence="2">zrk29</strain>
    </source>
</reference>
<organism evidence="1 2">
    <name type="scientific">Hujiaoplasma nucleasis</name>
    <dbReference type="NCBI Taxonomy" id="2725268"/>
    <lineage>
        <taxon>Bacteria</taxon>
        <taxon>Bacillati</taxon>
        <taxon>Mycoplasmatota</taxon>
        <taxon>Mollicutes</taxon>
        <taxon>Candidatus Izemoplasmatales</taxon>
        <taxon>Hujiaoplasmataceae</taxon>
        <taxon>Hujiaoplasma</taxon>
    </lineage>
</organism>
<keyword evidence="2" id="KW-1185">Reference proteome</keyword>
<dbReference type="Gene3D" id="2.30.110.10">
    <property type="entry name" value="Electron Transport, Fmn-binding Protein, Chain A"/>
    <property type="match status" value="1"/>
</dbReference>
<dbReference type="AlphaFoldDB" id="A0A7L6N1L5"/>
<sequence>MSDGENMRKSNYKNSGVKELLTERYANDTILLIATSNNNVPSVRSVDSFYYEDSFWIVTDTRCNYVKEIQENQKVMISDGGHNRFWCNAFVTGHPLNPNNESIREIFMKVFHNWYKEVNNEDLESVCYVKATPYKGYVHKEKIGYQFDISEDLVDTDNISHHIDVKLEPIW</sequence>
<proteinExistence type="predicted"/>
<dbReference type="SUPFAM" id="SSF50475">
    <property type="entry name" value="FMN-binding split barrel"/>
    <property type="match status" value="1"/>
</dbReference>
<dbReference type="KEGG" id="tbk:HF295_04375"/>
<evidence type="ECO:0000313" key="2">
    <source>
        <dbReference type="Proteomes" id="UP000512167"/>
    </source>
</evidence>
<dbReference type="InterPro" id="IPR012349">
    <property type="entry name" value="Split_barrel_FMN-bd"/>
</dbReference>
<dbReference type="EMBL" id="CP051151">
    <property type="protein sequence ID" value="QLY39322.1"/>
    <property type="molecule type" value="Genomic_DNA"/>
</dbReference>
<evidence type="ECO:0000313" key="1">
    <source>
        <dbReference type="EMBL" id="QLY39322.1"/>
    </source>
</evidence>
<dbReference type="Proteomes" id="UP000512167">
    <property type="component" value="Chromosome"/>
</dbReference>
<name>A0A7L6N1L5_9MOLU</name>
<protein>
    <submittedName>
        <fullName evidence="1">Pyridoxamine 5'-phosphate oxidase family protein</fullName>
    </submittedName>
</protein>
<gene>
    <name evidence="1" type="ORF">HF295_04375</name>
</gene>
<accession>A0A7L6N1L5</accession>